<sequence length="61" mass="6629">MEYKCGYCGFVGHCYGVATSEGVSAPYCAECGRNDKLTRGQTDPEKQEISTGDVGRVEDFL</sequence>
<dbReference type="EMBL" id="LAZR01016515">
    <property type="protein sequence ID" value="KKM04172.1"/>
    <property type="molecule type" value="Genomic_DNA"/>
</dbReference>
<accession>A0A0F9HLW9</accession>
<name>A0A0F9HLW9_9ZZZZ</name>
<proteinExistence type="predicted"/>
<protein>
    <submittedName>
        <fullName evidence="2">Uncharacterized protein</fullName>
    </submittedName>
</protein>
<gene>
    <name evidence="2" type="ORF">LCGC14_1766880</name>
</gene>
<feature type="region of interest" description="Disordered" evidence="1">
    <location>
        <begin position="38"/>
        <end position="61"/>
    </location>
</feature>
<evidence type="ECO:0000313" key="2">
    <source>
        <dbReference type="EMBL" id="KKM04172.1"/>
    </source>
</evidence>
<evidence type="ECO:0000256" key="1">
    <source>
        <dbReference type="SAM" id="MobiDB-lite"/>
    </source>
</evidence>
<reference evidence="2" key="1">
    <citation type="journal article" date="2015" name="Nature">
        <title>Complex archaea that bridge the gap between prokaryotes and eukaryotes.</title>
        <authorList>
            <person name="Spang A."/>
            <person name="Saw J.H."/>
            <person name="Jorgensen S.L."/>
            <person name="Zaremba-Niedzwiedzka K."/>
            <person name="Martijn J."/>
            <person name="Lind A.E."/>
            <person name="van Eijk R."/>
            <person name="Schleper C."/>
            <person name="Guy L."/>
            <person name="Ettema T.J."/>
        </authorList>
    </citation>
    <scope>NUCLEOTIDE SEQUENCE</scope>
</reference>
<organism evidence="2">
    <name type="scientific">marine sediment metagenome</name>
    <dbReference type="NCBI Taxonomy" id="412755"/>
    <lineage>
        <taxon>unclassified sequences</taxon>
        <taxon>metagenomes</taxon>
        <taxon>ecological metagenomes</taxon>
    </lineage>
</organism>
<feature type="compositionally biased region" description="Basic and acidic residues" evidence="1">
    <location>
        <begin position="38"/>
        <end position="48"/>
    </location>
</feature>
<comment type="caution">
    <text evidence="2">The sequence shown here is derived from an EMBL/GenBank/DDBJ whole genome shotgun (WGS) entry which is preliminary data.</text>
</comment>
<dbReference type="AlphaFoldDB" id="A0A0F9HLW9"/>